<name>O01433_CAEEL</name>
<dbReference type="OMA" id="DENQFIG"/>
<dbReference type="OrthoDB" id="5789660at2759"/>
<proteinExistence type="predicted"/>
<dbReference type="FunCoup" id="O01433">
    <property type="interactions" value="1522"/>
</dbReference>
<dbReference type="Proteomes" id="UP000001940">
    <property type="component" value="Chromosome I"/>
</dbReference>
<sequence length="81" mass="9180">MSSSEENQFIGNVGTLKHNKEELRLNLSNDSDEDSFNNRNTIRRAKLMNSSHFVCIVMTATLLVTVCGIVLLVQIIERSRQ</sequence>
<dbReference type="SMR" id="O01433"/>
<evidence type="ECO:0000313" key="4">
    <source>
        <dbReference type="WormBase" id="B0207.10"/>
    </source>
</evidence>
<protein>
    <submittedName>
        <fullName evidence="2">Uncharacterized protein</fullName>
    </submittedName>
</protein>
<reference evidence="2 3" key="1">
    <citation type="journal article" date="1998" name="Science">
        <title>Genome sequence of the nematode C. elegans: a platform for investigating biology.</title>
        <authorList>
            <consortium name="The C. elegans sequencing consortium"/>
            <person name="Sulson J.E."/>
            <person name="Waterston R."/>
        </authorList>
    </citation>
    <scope>NUCLEOTIDE SEQUENCE [LARGE SCALE GENOMIC DNA]</scope>
    <source>
        <strain evidence="2 3">Bristol N2</strain>
    </source>
</reference>
<dbReference type="PIR" id="H87790">
    <property type="entry name" value="H87790"/>
</dbReference>
<accession>O01433</accession>
<evidence type="ECO:0000313" key="2">
    <source>
        <dbReference type="EMBL" id="CCD61322.1"/>
    </source>
</evidence>
<dbReference type="UCSC" id="B0207.10">
    <property type="organism name" value="c. elegans"/>
</dbReference>
<dbReference type="AGR" id="WB:WBGene00015033"/>
<dbReference type="eggNOG" id="ENOG502TIM6">
    <property type="taxonomic scope" value="Eukaryota"/>
</dbReference>
<keyword evidence="1" id="KW-0812">Transmembrane</keyword>
<dbReference type="WormBase" id="B0207.10">
    <property type="protein sequence ID" value="CE39544"/>
    <property type="gene ID" value="WBGene00015033"/>
</dbReference>
<evidence type="ECO:0000256" key="1">
    <source>
        <dbReference type="SAM" id="Phobius"/>
    </source>
</evidence>
<feature type="transmembrane region" description="Helical" evidence="1">
    <location>
        <begin position="53"/>
        <end position="76"/>
    </location>
</feature>
<dbReference type="GeneID" id="181839"/>
<gene>
    <name evidence="2 4" type="ORF">B0207.10</name>
    <name evidence="2" type="ORF">CELE_B0207.10</name>
</gene>
<evidence type="ECO:0000313" key="3">
    <source>
        <dbReference type="Proteomes" id="UP000001940"/>
    </source>
</evidence>
<keyword evidence="1" id="KW-1133">Transmembrane helix</keyword>
<dbReference type="HOGENOM" id="CLU_2608157_0_0_1"/>
<dbReference type="Bgee" id="WBGene00015033">
    <property type="expression patterns" value="Expressed in larva and 2 other cell types or tissues"/>
</dbReference>
<dbReference type="KEGG" id="cel:CELE_B0207.10"/>
<keyword evidence="3" id="KW-1185">Reference proteome</keyword>
<dbReference type="PaxDb" id="6239-B0207.10"/>
<keyword evidence="1" id="KW-0472">Membrane</keyword>
<dbReference type="CTD" id="181839"/>
<dbReference type="AlphaFoldDB" id="O01433"/>
<dbReference type="InParanoid" id="O01433"/>
<dbReference type="EMBL" id="BX284601">
    <property type="protein sequence ID" value="CCD61322.1"/>
    <property type="molecule type" value="Genomic_DNA"/>
</dbReference>
<organism evidence="2 3">
    <name type="scientific">Caenorhabditis elegans</name>
    <dbReference type="NCBI Taxonomy" id="6239"/>
    <lineage>
        <taxon>Eukaryota</taxon>
        <taxon>Metazoa</taxon>
        <taxon>Ecdysozoa</taxon>
        <taxon>Nematoda</taxon>
        <taxon>Chromadorea</taxon>
        <taxon>Rhabditida</taxon>
        <taxon>Rhabditina</taxon>
        <taxon>Rhabditomorpha</taxon>
        <taxon>Rhabditoidea</taxon>
        <taxon>Rhabditidae</taxon>
        <taxon>Peloderinae</taxon>
        <taxon>Caenorhabditis</taxon>
    </lineage>
</organism>
<dbReference type="RefSeq" id="NP_491720.2">
    <property type="nucleotide sequence ID" value="NM_059319.5"/>
</dbReference>